<feature type="domain" description="HTH araC/xylS-type" evidence="4">
    <location>
        <begin position="193"/>
        <end position="291"/>
    </location>
</feature>
<dbReference type="InterPro" id="IPR009057">
    <property type="entry name" value="Homeodomain-like_sf"/>
</dbReference>
<evidence type="ECO:0000313" key="5">
    <source>
        <dbReference type="EMBL" id="QTV05981.1"/>
    </source>
</evidence>
<dbReference type="InterPro" id="IPR018060">
    <property type="entry name" value="HTH_AraC"/>
</dbReference>
<dbReference type="Gene3D" id="1.10.10.60">
    <property type="entry name" value="Homeodomain-like"/>
    <property type="match status" value="1"/>
</dbReference>
<dbReference type="Pfam" id="PF12833">
    <property type="entry name" value="HTH_18"/>
    <property type="match status" value="1"/>
</dbReference>
<dbReference type="PANTHER" id="PTHR47893">
    <property type="entry name" value="REGULATORY PROTEIN PCHR"/>
    <property type="match status" value="1"/>
</dbReference>
<dbReference type="EMBL" id="CP072842">
    <property type="protein sequence ID" value="QTV05981.1"/>
    <property type="molecule type" value="Genomic_DNA"/>
</dbReference>
<protein>
    <submittedName>
        <fullName evidence="5">Helix-turn-helix transcriptional regulator</fullName>
    </submittedName>
</protein>
<gene>
    <name evidence="5" type="ORF">J9309_01135</name>
</gene>
<keyword evidence="2" id="KW-0238">DNA-binding</keyword>
<reference evidence="5 6" key="1">
    <citation type="journal article" date="2021" name="Int. J. Syst. Evol. Microbiol.">
        <title>Faecalibacter bovis sp. nov., isolated from cow faeces.</title>
        <authorList>
            <person name="Li F."/>
            <person name="Zhao W."/>
            <person name="Hong Q."/>
            <person name="Shao Q."/>
            <person name="Song J."/>
            <person name="Yang S."/>
        </authorList>
    </citation>
    <scope>NUCLEOTIDE SEQUENCE [LARGE SCALE GENOMIC DNA]</scope>
    <source>
        <strain evidence="5 6">ZY171143</strain>
    </source>
</reference>
<dbReference type="PROSITE" id="PS00041">
    <property type="entry name" value="HTH_ARAC_FAMILY_1"/>
    <property type="match status" value="1"/>
</dbReference>
<keyword evidence="3" id="KW-0804">Transcription</keyword>
<organism evidence="5 6">
    <name type="scientific">Faecalibacter bovis</name>
    <dbReference type="NCBI Taxonomy" id="2898187"/>
    <lineage>
        <taxon>Bacteria</taxon>
        <taxon>Pseudomonadati</taxon>
        <taxon>Bacteroidota</taxon>
        <taxon>Flavobacteriia</taxon>
        <taxon>Flavobacteriales</taxon>
        <taxon>Weeksellaceae</taxon>
        <taxon>Faecalibacter</taxon>
    </lineage>
</organism>
<evidence type="ECO:0000256" key="2">
    <source>
        <dbReference type="ARBA" id="ARBA00023125"/>
    </source>
</evidence>
<reference evidence="6" key="2">
    <citation type="submission" date="2021-04" db="EMBL/GenBank/DDBJ databases">
        <title>Taxonomy of Flavobacteriaceae bacterium ZY171143.</title>
        <authorList>
            <person name="Li F."/>
        </authorList>
    </citation>
    <scope>NUCLEOTIDE SEQUENCE [LARGE SCALE GENOMIC DNA]</scope>
    <source>
        <strain evidence="6">ZY171143</strain>
    </source>
</reference>
<evidence type="ECO:0000256" key="3">
    <source>
        <dbReference type="ARBA" id="ARBA00023163"/>
    </source>
</evidence>
<dbReference type="InterPro" id="IPR053142">
    <property type="entry name" value="PchR_regulatory_protein"/>
</dbReference>
<name>A0ABX7XDQ2_9FLAO</name>
<dbReference type="Proteomes" id="UP000672011">
    <property type="component" value="Chromosome"/>
</dbReference>
<sequence>MNIKNTHKSIIKEYKVSQDVYIALLDNNTAATETILKGIDKRYIQFYFCTKGSLTFNFNNGIYKINLTEGRSFLFYYPALDLPLSLNIHADSKVCIAVLSIEKLYQLFAEHGIQDNFISNINLKQFYQEKISTPQIQLALSQIEENKMAPQFERLYLIGKMYELFTLYFSSPTMEETEQNPFISNDIQAKKIKEIRNMLLDNLINPPSIKEIVERYSISEYLLKDGFKKLYNNTVYGLILDKKLEIAKARLEEGELKVKDIAFELGYENPSHFITAFKKKYGITPKQFTKTLGYNN</sequence>
<proteinExistence type="predicted"/>
<evidence type="ECO:0000259" key="4">
    <source>
        <dbReference type="PROSITE" id="PS01124"/>
    </source>
</evidence>
<dbReference type="PANTHER" id="PTHR47893:SF1">
    <property type="entry name" value="REGULATORY PROTEIN PCHR"/>
    <property type="match status" value="1"/>
</dbReference>
<dbReference type="PROSITE" id="PS01124">
    <property type="entry name" value="HTH_ARAC_FAMILY_2"/>
    <property type="match status" value="1"/>
</dbReference>
<dbReference type="InterPro" id="IPR020449">
    <property type="entry name" value="Tscrpt_reg_AraC-type_HTH"/>
</dbReference>
<dbReference type="PRINTS" id="PR00032">
    <property type="entry name" value="HTHARAC"/>
</dbReference>
<evidence type="ECO:0000256" key="1">
    <source>
        <dbReference type="ARBA" id="ARBA00023015"/>
    </source>
</evidence>
<dbReference type="SMART" id="SM00342">
    <property type="entry name" value="HTH_ARAC"/>
    <property type="match status" value="1"/>
</dbReference>
<keyword evidence="6" id="KW-1185">Reference proteome</keyword>
<accession>A0ABX7XDQ2</accession>
<dbReference type="RefSeq" id="WP_230476622.1">
    <property type="nucleotide sequence ID" value="NZ_CP072842.1"/>
</dbReference>
<evidence type="ECO:0000313" key="6">
    <source>
        <dbReference type="Proteomes" id="UP000672011"/>
    </source>
</evidence>
<dbReference type="SUPFAM" id="SSF46689">
    <property type="entry name" value="Homeodomain-like"/>
    <property type="match status" value="1"/>
</dbReference>
<dbReference type="InterPro" id="IPR018062">
    <property type="entry name" value="HTH_AraC-typ_CS"/>
</dbReference>
<keyword evidence="1" id="KW-0805">Transcription regulation</keyword>